<organism evidence="1 2">
    <name type="scientific">Microscilla marina ATCC 23134</name>
    <dbReference type="NCBI Taxonomy" id="313606"/>
    <lineage>
        <taxon>Bacteria</taxon>
        <taxon>Pseudomonadati</taxon>
        <taxon>Bacteroidota</taxon>
        <taxon>Cytophagia</taxon>
        <taxon>Cytophagales</taxon>
        <taxon>Microscillaceae</taxon>
        <taxon>Microscilla</taxon>
    </lineage>
</organism>
<dbReference type="Proteomes" id="UP000004095">
    <property type="component" value="Unassembled WGS sequence"/>
</dbReference>
<gene>
    <name evidence="1" type="ORF">M23134_06924</name>
</gene>
<dbReference type="AlphaFoldDB" id="A1ZQB4"/>
<proteinExistence type="predicted"/>
<sequence>MLVKCLLNVINSVIFHKKGGVCLSLFALTIPVKIQLNVIAIVYNTNRYKPLGIDASGEIPFQRQLF</sequence>
<accession>A1ZQB4</accession>
<name>A1ZQB4_MICM2</name>
<evidence type="ECO:0000313" key="1">
    <source>
        <dbReference type="EMBL" id="EAY27523.1"/>
    </source>
</evidence>
<reference evidence="1 2" key="1">
    <citation type="submission" date="2007-01" db="EMBL/GenBank/DDBJ databases">
        <authorList>
            <person name="Haygood M."/>
            <person name="Podell S."/>
            <person name="Anderson C."/>
            <person name="Hopkinson B."/>
            <person name="Roe K."/>
            <person name="Barbeau K."/>
            <person name="Gaasterland T."/>
            <person name="Ferriera S."/>
            <person name="Johnson J."/>
            <person name="Kravitz S."/>
            <person name="Beeson K."/>
            <person name="Sutton G."/>
            <person name="Rogers Y.-H."/>
            <person name="Friedman R."/>
            <person name="Frazier M."/>
            <person name="Venter J.C."/>
        </authorList>
    </citation>
    <scope>NUCLEOTIDE SEQUENCE [LARGE SCALE GENOMIC DNA]</scope>
    <source>
        <strain evidence="1 2">ATCC 23134</strain>
    </source>
</reference>
<evidence type="ECO:0000313" key="2">
    <source>
        <dbReference type="Proteomes" id="UP000004095"/>
    </source>
</evidence>
<comment type="caution">
    <text evidence="1">The sequence shown here is derived from an EMBL/GenBank/DDBJ whole genome shotgun (WGS) entry which is preliminary data.</text>
</comment>
<keyword evidence="2" id="KW-1185">Reference proteome</keyword>
<protein>
    <submittedName>
        <fullName evidence="1">Uncharacterized protein</fullName>
    </submittedName>
</protein>
<dbReference type="EMBL" id="AAWS01000023">
    <property type="protein sequence ID" value="EAY27523.1"/>
    <property type="molecule type" value="Genomic_DNA"/>
</dbReference>